<keyword evidence="4 5" id="KW-0648">Protein biosynthesis</keyword>
<gene>
    <name evidence="5" type="primary">rqcH</name>
    <name evidence="7" type="ORF">LB941_02145</name>
</gene>
<keyword evidence="2 5" id="KW-0699">rRNA-binding</keyword>
<accession>A0A9X2FIB2</accession>
<dbReference type="RefSeq" id="WP_253359107.1">
    <property type="nucleotide sequence ID" value="NZ_JAIULA010000003.1"/>
</dbReference>
<keyword evidence="3 5" id="KW-0694">RNA-binding</keyword>
<evidence type="ECO:0000256" key="5">
    <source>
        <dbReference type="HAMAP-Rule" id="MF_00844"/>
    </source>
</evidence>
<dbReference type="EMBL" id="JAIULA010000003">
    <property type="protein sequence ID" value="MCP0886135.1"/>
    <property type="molecule type" value="Genomic_DNA"/>
</dbReference>
<feature type="domain" description="NFACT RNA-binding" evidence="6">
    <location>
        <begin position="449"/>
        <end position="537"/>
    </location>
</feature>
<dbReference type="GO" id="GO:0072344">
    <property type="term" value="P:rescue of stalled ribosome"/>
    <property type="evidence" value="ECO:0007669"/>
    <property type="project" value="UniProtKB-UniRule"/>
</dbReference>
<dbReference type="GO" id="GO:1990112">
    <property type="term" value="C:RQC complex"/>
    <property type="evidence" value="ECO:0007669"/>
    <property type="project" value="TreeGrafter"/>
</dbReference>
<dbReference type="AlphaFoldDB" id="A0A9X2FIB2"/>
<comment type="caution">
    <text evidence="7">The sequence shown here is derived from an EMBL/GenBank/DDBJ whole genome shotgun (WGS) entry which is preliminary data.</text>
</comment>
<keyword evidence="1 5" id="KW-0820">tRNA-binding</keyword>
<comment type="similarity">
    <text evidence="5">Belongs to the NEMF family.</text>
</comment>
<reference evidence="7 8" key="1">
    <citation type="journal article" date="2023" name="Int. J. Syst. Evol. Microbiol.">
        <title>Ligilactobacillus ubinensis sp. nov., a novel species isolated from the wild ferment of a durian fruit (Durio zibethinus).</title>
        <authorList>
            <person name="Heng Y.C."/>
            <person name="Menon N."/>
            <person name="Chen B."/>
            <person name="Loo B.Z.L."/>
            <person name="Wong G.W.J."/>
            <person name="Lim A.C.H."/>
            <person name="Silvaraju S."/>
            <person name="Kittelmann S."/>
        </authorList>
    </citation>
    <scope>NUCLEOTIDE SEQUENCE [LARGE SCALE GENOMIC DNA]</scope>
    <source>
        <strain evidence="7 8">WILCCON 0076</strain>
    </source>
</reference>
<evidence type="ECO:0000313" key="7">
    <source>
        <dbReference type="EMBL" id="MCP0886135.1"/>
    </source>
</evidence>
<proteinExistence type="inferred from homology"/>
<name>A0A9X2FIB2_9LACO</name>
<keyword evidence="8" id="KW-1185">Reference proteome</keyword>
<dbReference type="FunFam" id="2.30.310.10:FF:000004">
    <property type="entry name" value="Fibronectin-binding protein A"/>
    <property type="match status" value="1"/>
</dbReference>
<dbReference type="InterPro" id="IPR043682">
    <property type="entry name" value="RqcH_bacterial"/>
</dbReference>
<dbReference type="GO" id="GO:0043023">
    <property type="term" value="F:ribosomal large subunit binding"/>
    <property type="evidence" value="ECO:0007669"/>
    <property type="project" value="UniProtKB-UniRule"/>
</dbReference>
<dbReference type="PANTHER" id="PTHR15239:SF6">
    <property type="entry name" value="RIBOSOME QUALITY CONTROL COMPLEX SUBUNIT NEMF"/>
    <property type="match status" value="1"/>
</dbReference>
<evidence type="ECO:0000259" key="6">
    <source>
        <dbReference type="Pfam" id="PF05670"/>
    </source>
</evidence>
<dbReference type="HAMAP" id="MF_00844_B">
    <property type="entry name" value="RqcH_B"/>
    <property type="match status" value="1"/>
</dbReference>
<dbReference type="Pfam" id="PF05833">
    <property type="entry name" value="NFACT_N"/>
    <property type="match status" value="1"/>
</dbReference>
<evidence type="ECO:0000256" key="2">
    <source>
        <dbReference type="ARBA" id="ARBA00022730"/>
    </source>
</evidence>
<evidence type="ECO:0000256" key="3">
    <source>
        <dbReference type="ARBA" id="ARBA00022884"/>
    </source>
</evidence>
<comment type="function">
    <text evidence="5">Key component of the ribosome quality control system (RQC), a ribosome-associated complex that mediates the extraction of incompletely synthesized nascent chains from stalled ribosomes and their subsequent degradation. RqcH recruits Ala-charged tRNA, and with RqcP directs the elongation of stalled nascent chains on 50S ribosomal subunits, leading to non-templated C-terminal alanine extensions (Ala tail). The Ala tail promotes nascent chain degradation. May add between 1 and at least 8 Ala residues. Binds to stalled 50S ribosomal subunits.</text>
</comment>
<dbReference type="Gene3D" id="3.40.970.40">
    <property type="entry name" value="fibrinogen binding protein from staphylococcus aureus domain like"/>
    <property type="match status" value="1"/>
</dbReference>
<dbReference type="GO" id="GO:0000049">
    <property type="term" value="F:tRNA binding"/>
    <property type="evidence" value="ECO:0007669"/>
    <property type="project" value="UniProtKB-UniRule"/>
</dbReference>
<sequence length="570" mass="65678">MSFDGLFTHSMANELNQKLSSGRVMRISQPFPNEIIITVRANRKNYPLLLSAHPMYARVQITKIPYTNPPVPTKFTMMLRKYLEGARLISIKQPENDRILNFYFSNRNELGDQMPLILSSEIMGRHSNLILINQQSNKIIDTIKHVGMDQNRYRTLLPGSTYRTPPKQDKQNPLTTKAEDINALVRQYPNREIFAQQLVKRFQGIAADSALYIADYLHMHSVDTDTLKNLWQQLDTPTPTLVEQPQLSFSCFAYSQLENNSQQTFSSLSELLDTFYRHKATRDRVQQQGTKLIHTVKVNLNKNRKKLAKLTKELQTTNKADIYRVKGEILTTFLYKIERGMQEITLPNYYDNDKPLKITLSNQLSPSQNAQKYFKRYTKLRNAVKFINEQMALTKTEINYLENIQSQLELATPKDLPDIDLELRQEGYLKKQKGKNTKRKQKLSQPELFYASDGTKIFVGKNNLQNDHLSLKKAAKKDWWLHVKDFPGSHVIINTEHPSEQTLIEAASLAAYFSKERSSSNVLVDYVQVKKLRKPNGAKPGFVIYEGQQTISVTPSVNLIDSLKKDTTTI</sequence>
<dbReference type="PANTHER" id="PTHR15239">
    <property type="entry name" value="NUCLEAR EXPORT MEDIATOR FACTOR NEMF"/>
    <property type="match status" value="1"/>
</dbReference>
<dbReference type="Pfam" id="PF05670">
    <property type="entry name" value="NFACT-R_1"/>
    <property type="match status" value="1"/>
</dbReference>
<protein>
    <recommendedName>
        <fullName evidence="5">Rqc2 homolog RqcH</fullName>
        <shortName evidence="5">RqcH</shortName>
    </recommendedName>
</protein>
<dbReference type="InterPro" id="IPR051608">
    <property type="entry name" value="RQC_Subunit_NEMF"/>
</dbReference>
<dbReference type="GO" id="GO:0019843">
    <property type="term" value="F:rRNA binding"/>
    <property type="evidence" value="ECO:0007669"/>
    <property type="project" value="UniProtKB-UniRule"/>
</dbReference>
<dbReference type="Gene3D" id="2.30.310.10">
    <property type="entry name" value="ibrinogen binding protein from staphylococcus aureus domain"/>
    <property type="match status" value="1"/>
</dbReference>
<evidence type="ECO:0000256" key="4">
    <source>
        <dbReference type="ARBA" id="ARBA00022917"/>
    </source>
</evidence>
<evidence type="ECO:0000313" key="8">
    <source>
        <dbReference type="Proteomes" id="UP001139006"/>
    </source>
</evidence>
<comment type="subunit">
    <text evidence="5">Associates with stalled 50S ribosomal subunits. Binds to RqcP.</text>
</comment>
<organism evidence="7 8">
    <name type="scientific">Ligilactobacillus ubinensis</name>
    <dbReference type="NCBI Taxonomy" id="2876789"/>
    <lineage>
        <taxon>Bacteria</taxon>
        <taxon>Bacillati</taxon>
        <taxon>Bacillota</taxon>
        <taxon>Bacilli</taxon>
        <taxon>Lactobacillales</taxon>
        <taxon>Lactobacillaceae</taxon>
        <taxon>Ligilactobacillus</taxon>
    </lineage>
</organism>
<dbReference type="Proteomes" id="UP001139006">
    <property type="component" value="Unassembled WGS sequence"/>
</dbReference>
<evidence type="ECO:0000256" key="1">
    <source>
        <dbReference type="ARBA" id="ARBA00022555"/>
    </source>
</evidence>
<dbReference type="InterPro" id="IPR008532">
    <property type="entry name" value="NFACT_RNA-bd"/>
</dbReference>